<evidence type="ECO:0000313" key="1">
    <source>
        <dbReference type="EMBL" id="CAH8358112.1"/>
    </source>
</evidence>
<sequence length="102" mass="11998">MKLMNKQSSKRLQFQTWGKRIGSSTTESVTLGNSEERTKIMAFAFSCCGKPLRVLVKQLVLRLKSRLRLSRKSYNNNNNNIQYSYDLRSYHLNFDDGWTGRW</sequence>
<dbReference type="PANTHER" id="PTHR34538:SF4">
    <property type="entry name" value="EXPRESSED PROTEIN"/>
    <property type="match status" value="1"/>
</dbReference>
<dbReference type="AlphaFoldDB" id="A0ABC8KJG0"/>
<name>A0ABC8KJG0_ERUVS</name>
<dbReference type="Proteomes" id="UP001642260">
    <property type="component" value="Unassembled WGS sequence"/>
</dbReference>
<accession>A0ABC8KJG0</accession>
<protein>
    <submittedName>
        <fullName evidence="1">Uncharacterized protein</fullName>
    </submittedName>
</protein>
<dbReference type="PANTHER" id="PTHR34538">
    <property type="entry name" value="EXPRESSED PROTEIN"/>
    <property type="match status" value="1"/>
</dbReference>
<dbReference type="EMBL" id="CAKOAT010241821">
    <property type="protein sequence ID" value="CAH8358112.1"/>
    <property type="molecule type" value="Genomic_DNA"/>
</dbReference>
<organism evidence="1 2">
    <name type="scientific">Eruca vesicaria subsp. sativa</name>
    <name type="common">Garden rocket</name>
    <name type="synonym">Eruca sativa</name>
    <dbReference type="NCBI Taxonomy" id="29727"/>
    <lineage>
        <taxon>Eukaryota</taxon>
        <taxon>Viridiplantae</taxon>
        <taxon>Streptophyta</taxon>
        <taxon>Embryophyta</taxon>
        <taxon>Tracheophyta</taxon>
        <taxon>Spermatophyta</taxon>
        <taxon>Magnoliopsida</taxon>
        <taxon>eudicotyledons</taxon>
        <taxon>Gunneridae</taxon>
        <taxon>Pentapetalae</taxon>
        <taxon>rosids</taxon>
        <taxon>malvids</taxon>
        <taxon>Brassicales</taxon>
        <taxon>Brassicaceae</taxon>
        <taxon>Brassiceae</taxon>
        <taxon>Eruca</taxon>
    </lineage>
</organism>
<reference evidence="1 2" key="1">
    <citation type="submission" date="2022-03" db="EMBL/GenBank/DDBJ databases">
        <authorList>
            <person name="Macdonald S."/>
            <person name="Ahmed S."/>
            <person name="Newling K."/>
        </authorList>
    </citation>
    <scope>NUCLEOTIDE SEQUENCE [LARGE SCALE GENOMIC DNA]</scope>
</reference>
<gene>
    <name evidence="1" type="ORF">ERUC_LOCUS23868</name>
</gene>
<proteinExistence type="predicted"/>
<keyword evidence="2" id="KW-1185">Reference proteome</keyword>
<comment type="caution">
    <text evidence="1">The sequence shown here is derived from an EMBL/GenBank/DDBJ whole genome shotgun (WGS) entry which is preliminary data.</text>
</comment>
<evidence type="ECO:0000313" key="2">
    <source>
        <dbReference type="Proteomes" id="UP001642260"/>
    </source>
</evidence>